<evidence type="ECO:0000256" key="3">
    <source>
        <dbReference type="ARBA" id="ARBA00022538"/>
    </source>
</evidence>
<keyword evidence="4 13" id="KW-0812">Transmembrane</keyword>
<evidence type="ECO:0000256" key="12">
    <source>
        <dbReference type="SAM" id="MobiDB-lite"/>
    </source>
</evidence>
<feature type="transmembrane region" description="Helical" evidence="13">
    <location>
        <begin position="256"/>
        <end position="273"/>
    </location>
</feature>
<feature type="region of interest" description="Disordered" evidence="12">
    <location>
        <begin position="1"/>
        <end position="27"/>
    </location>
</feature>
<dbReference type="OMA" id="EMPNIDQ"/>
<evidence type="ECO:0008006" key="19">
    <source>
        <dbReference type="Google" id="ProtNLM"/>
    </source>
</evidence>
<evidence type="ECO:0000256" key="10">
    <source>
        <dbReference type="ARBA" id="ARBA00023303"/>
    </source>
</evidence>
<feature type="domain" description="Calcium-activated potassium channel BK alpha subunit" evidence="14">
    <location>
        <begin position="537"/>
        <end position="572"/>
    </location>
</feature>
<evidence type="ECO:0000259" key="15">
    <source>
        <dbReference type="Pfam" id="PF07885"/>
    </source>
</evidence>
<evidence type="ECO:0000256" key="1">
    <source>
        <dbReference type="ARBA" id="ARBA00004141"/>
    </source>
</evidence>
<feature type="domain" description="Calcium-activated potassium channel BK alpha subunit" evidence="14">
    <location>
        <begin position="650"/>
        <end position="698"/>
    </location>
</feature>
<evidence type="ECO:0000256" key="4">
    <source>
        <dbReference type="ARBA" id="ARBA00022692"/>
    </source>
</evidence>
<feature type="compositionally biased region" description="Polar residues" evidence="12">
    <location>
        <begin position="497"/>
        <end position="508"/>
    </location>
</feature>
<feature type="transmembrane region" description="Helical" evidence="13">
    <location>
        <begin position="226"/>
        <end position="249"/>
    </location>
</feature>
<feature type="region of interest" description="Disordered" evidence="12">
    <location>
        <begin position="986"/>
        <end position="1038"/>
    </location>
</feature>
<sequence length="1118" mass="118980">MAGSKEQVPSSRSLDFARQRDDGGMGFAGNASLDDVADLAELPPADAASPFRQADARLRARWFLARSGVGAVIELTNIALSAIACLLYTVHTYVREAVPEELVIADAFLHSFFLLHLLLHLVLAPRMTQQISSVWFWVNLVSILPLVFVGVRSRPSLLAKLVRVCVSLRLLHGFQLVGYVKDDVQKQLVRLVVVIASLVYGAAALIEVVENDPGMHPTGVPLPESHIPRLSLPNSAYFIITTVTTVGFGDISPITAAGRLVVVVLIAVAFLTVPRETNRLVALLATQSVFGRQKYEPSPTTKHVIVCGAVGSVPSSGGAGPGGEPANSGTRQGLLRSTGGTSGIIAFVREFFNDDHGSSGRHLVILARGPPAPELTVVLAHPKHAVGITYLDGDVMTERDLARAAVADSSGVFILSNKLARDFDAEDSANILRALAVQRFAQQSAPQLFVQLLRPENRALFTMTMASVEQGDACSPGSSGGETKQGPLSHLRRRSRTGSLSQPPSGRQGSMRFLGAGAAEEAPDGGRVPCRDDTLSLCVQQMKASLLAKSCMCPGFATVLFNLVASDADDGSRPQFEADDEAASRPQGSNPGPSSWASTVDVLGDRRLEHSGTDERRASMMSHTGRVAPYTEPEAPGVGAATSSRRNLAAPSGWLEQYRQGASFEVYRIPLSAAFEGVRFEVAASLVMEELGIILFGLDIRPRELSSSRIILSPAGYPIPATAEERVQGLPHVVVLCRGQPGDLFDFVRPLRGSHLHSFPDIVILCPVLPTADDWLKISAYPGVWVVVGSPMRAADLARAGTTAARCAVLFQQEGGAVSQSDTLQSDTLIDADAIVIYRLVRSIAPATEIVVELARLESVAFLNDEIADLSGRGDSMTERKAFSAGHVFTSSFVDVCLCQAFFNPHIIGIVEQLLGVGDRAAARAWHRSRSIVSRLGKPLPSHVYIMKAPRAMVGKKFSDVFRMLCASRGILPLGLRRHRSRHLLRGASATGEPTSAAMQRLARQSDSDDDAYSSDDSNGASSSVGSRTATGYASAQSTPPLRVAASGADQSAQHAGRGVVDARPPSAALFKAPLNALDAGSAFVVTNPPATTVLKATDSLFVLAAHSPELEIRHGDT</sequence>
<keyword evidence="9 13" id="KW-0472">Membrane</keyword>
<dbReference type="Gene3D" id="3.40.50.720">
    <property type="entry name" value="NAD(P)-binding Rossmann-like Domain"/>
    <property type="match status" value="2"/>
</dbReference>
<evidence type="ECO:0000256" key="9">
    <source>
        <dbReference type="ARBA" id="ARBA00023136"/>
    </source>
</evidence>
<evidence type="ECO:0000256" key="13">
    <source>
        <dbReference type="SAM" id="Phobius"/>
    </source>
</evidence>
<feature type="transmembrane region" description="Helical" evidence="13">
    <location>
        <begin position="188"/>
        <end position="206"/>
    </location>
</feature>
<evidence type="ECO:0000256" key="11">
    <source>
        <dbReference type="ARBA" id="ARBA00034430"/>
    </source>
</evidence>
<dbReference type="EMBL" id="VLTN01000010">
    <property type="protein sequence ID" value="KAA0154642.1"/>
    <property type="molecule type" value="Genomic_DNA"/>
</dbReference>
<dbReference type="SUPFAM" id="SSF81324">
    <property type="entry name" value="Voltage-gated potassium channels"/>
    <property type="match status" value="1"/>
</dbReference>
<proteinExistence type="predicted"/>
<dbReference type="PANTHER" id="PTHR10027">
    <property type="entry name" value="CALCIUM-ACTIVATED POTASSIUM CHANNEL ALPHA CHAIN"/>
    <property type="match status" value="1"/>
</dbReference>
<evidence type="ECO:0000256" key="5">
    <source>
        <dbReference type="ARBA" id="ARBA00022826"/>
    </source>
</evidence>
<feature type="region of interest" description="Disordered" evidence="12">
    <location>
        <begin position="471"/>
        <end position="511"/>
    </location>
</feature>
<dbReference type="InterPro" id="IPR003148">
    <property type="entry name" value="RCK_N"/>
</dbReference>
<dbReference type="Pfam" id="PF03493">
    <property type="entry name" value="BK_channel_a"/>
    <property type="match status" value="2"/>
</dbReference>
<feature type="domain" description="RCK N-terminal" evidence="16">
    <location>
        <begin position="731"/>
        <end position="852"/>
    </location>
</feature>
<evidence type="ECO:0000256" key="8">
    <source>
        <dbReference type="ARBA" id="ARBA00023065"/>
    </source>
</evidence>
<gene>
    <name evidence="17" type="ORF">FNF29_02173</name>
</gene>
<keyword evidence="3" id="KW-0633">Potassium transport</keyword>
<feature type="compositionally biased region" description="Polar residues" evidence="12">
    <location>
        <begin position="586"/>
        <end position="598"/>
    </location>
</feature>
<dbReference type="AlphaFoldDB" id="A0A5A8CNL2"/>
<dbReference type="Gene3D" id="1.10.287.70">
    <property type="match status" value="1"/>
</dbReference>
<reference evidence="17 18" key="1">
    <citation type="submission" date="2019-07" db="EMBL/GenBank/DDBJ databases">
        <title>Genomes of Cafeteria roenbergensis.</title>
        <authorList>
            <person name="Fischer M.G."/>
            <person name="Hackl T."/>
            <person name="Roman M."/>
        </authorList>
    </citation>
    <scope>NUCLEOTIDE SEQUENCE [LARGE SCALE GENOMIC DNA]</scope>
    <source>
        <strain evidence="17 18">BVI</strain>
    </source>
</reference>
<evidence type="ECO:0000259" key="14">
    <source>
        <dbReference type="Pfam" id="PF03493"/>
    </source>
</evidence>
<evidence type="ECO:0000256" key="2">
    <source>
        <dbReference type="ARBA" id="ARBA00022448"/>
    </source>
</evidence>
<accession>A0A5A8CNL2</accession>
<feature type="transmembrane region" description="Helical" evidence="13">
    <location>
        <begin position="67"/>
        <end position="90"/>
    </location>
</feature>
<keyword evidence="6" id="KW-0630">Potassium</keyword>
<feature type="compositionally biased region" description="Low complexity" evidence="12">
    <location>
        <begin position="1015"/>
        <end position="1027"/>
    </location>
</feature>
<dbReference type="GO" id="GO:0016020">
    <property type="term" value="C:membrane"/>
    <property type="evidence" value="ECO:0007669"/>
    <property type="project" value="UniProtKB-SubCell"/>
</dbReference>
<feature type="domain" description="Potassium channel" evidence="15">
    <location>
        <begin position="228"/>
        <end position="273"/>
    </location>
</feature>
<dbReference type="PANTHER" id="PTHR10027:SF10">
    <property type="entry name" value="SLOWPOKE 2, ISOFORM D"/>
    <property type="match status" value="1"/>
</dbReference>
<keyword evidence="5" id="KW-0631">Potassium channel</keyword>
<comment type="caution">
    <text evidence="17">The sequence shown here is derived from an EMBL/GenBank/DDBJ whole genome shotgun (WGS) entry which is preliminary data.</text>
</comment>
<keyword evidence="8" id="KW-0406">Ion transport</keyword>
<dbReference type="InterPro" id="IPR003929">
    <property type="entry name" value="K_chnl_BK_asu"/>
</dbReference>
<dbReference type="InterPro" id="IPR013099">
    <property type="entry name" value="K_chnl_dom"/>
</dbReference>
<dbReference type="Pfam" id="PF07885">
    <property type="entry name" value="Ion_trans_2"/>
    <property type="match status" value="1"/>
</dbReference>
<organism evidence="17 18">
    <name type="scientific">Cafeteria roenbergensis</name>
    <name type="common">Marine flagellate</name>
    <dbReference type="NCBI Taxonomy" id="33653"/>
    <lineage>
        <taxon>Eukaryota</taxon>
        <taxon>Sar</taxon>
        <taxon>Stramenopiles</taxon>
        <taxon>Bigyra</taxon>
        <taxon>Opalozoa</taxon>
        <taxon>Bicosoecida</taxon>
        <taxon>Cafeteriaceae</taxon>
        <taxon>Cafeteria</taxon>
    </lineage>
</organism>
<keyword evidence="7 13" id="KW-1133">Transmembrane helix</keyword>
<protein>
    <recommendedName>
        <fullName evidence="19">Potassium channel domain-containing protein</fullName>
    </recommendedName>
</protein>
<keyword evidence="2" id="KW-0813">Transport</keyword>
<comment type="subcellular location">
    <subcellularLocation>
        <location evidence="1">Membrane</location>
        <topology evidence="1">Multi-pass membrane protein</topology>
    </subcellularLocation>
</comment>
<feature type="domain" description="RCK N-terminal" evidence="16">
    <location>
        <begin position="341"/>
        <end position="443"/>
    </location>
</feature>
<evidence type="ECO:0000256" key="6">
    <source>
        <dbReference type="ARBA" id="ARBA00022958"/>
    </source>
</evidence>
<keyword evidence="10" id="KW-0407">Ion channel</keyword>
<feature type="compositionally biased region" description="Polar residues" evidence="12">
    <location>
        <begin position="1028"/>
        <end position="1038"/>
    </location>
</feature>
<dbReference type="Pfam" id="PF22614">
    <property type="entry name" value="Slo-like_RCK"/>
    <property type="match status" value="2"/>
</dbReference>
<evidence type="ECO:0000313" key="18">
    <source>
        <dbReference type="Proteomes" id="UP000323011"/>
    </source>
</evidence>
<keyword evidence="18" id="KW-1185">Reference proteome</keyword>
<evidence type="ECO:0000256" key="7">
    <source>
        <dbReference type="ARBA" id="ARBA00022989"/>
    </source>
</evidence>
<dbReference type="InterPro" id="IPR047871">
    <property type="entry name" value="K_chnl_Slo-like"/>
</dbReference>
<feature type="transmembrane region" description="Helical" evidence="13">
    <location>
        <begin position="134"/>
        <end position="151"/>
    </location>
</feature>
<dbReference type="Proteomes" id="UP000323011">
    <property type="component" value="Unassembled WGS sequence"/>
</dbReference>
<evidence type="ECO:0000313" key="17">
    <source>
        <dbReference type="EMBL" id="KAA0154642.1"/>
    </source>
</evidence>
<evidence type="ECO:0000259" key="16">
    <source>
        <dbReference type="Pfam" id="PF22614"/>
    </source>
</evidence>
<dbReference type="GO" id="GO:0005267">
    <property type="term" value="F:potassium channel activity"/>
    <property type="evidence" value="ECO:0007669"/>
    <property type="project" value="UniProtKB-KW"/>
</dbReference>
<name>A0A5A8CNL2_CAFRO</name>
<feature type="transmembrane region" description="Helical" evidence="13">
    <location>
        <begin position="102"/>
        <end position="122"/>
    </location>
</feature>
<feature type="compositionally biased region" description="Basic and acidic residues" evidence="12">
    <location>
        <begin position="603"/>
        <end position="618"/>
    </location>
</feature>
<comment type="catalytic activity">
    <reaction evidence="11">
        <text>K(+)(in) = K(+)(out)</text>
        <dbReference type="Rhea" id="RHEA:29463"/>
        <dbReference type="ChEBI" id="CHEBI:29103"/>
    </reaction>
</comment>
<feature type="region of interest" description="Disordered" evidence="12">
    <location>
        <begin position="571"/>
        <end position="644"/>
    </location>
</feature>